<feature type="compositionally biased region" description="Basic residues" evidence="1">
    <location>
        <begin position="110"/>
        <end position="124"/>
    </location>
</feature>
<dbReference type="EMBL" id="WAGX01000007">
    <property type="protein sequence ID" value="KAB1435792.1"/>
    <property type="molecule type" value="Genomic_DNA"/>
</dbReference>
<gene>
    <name evidence="2" type="ORF">F7O84_15550</name>
</gene>
<name>A0A7V7QI21_9FIRM</name>
<dbReference type="RefSeq" id="WP_151147335.1">
    <property type="nucleotide sequence ID" value="NZ_WAGX01000007.1"/>
</dbReference>
<dbReference type="Proteomes" id="UP000461768">
    <property type="component" value="Unassembled WGS sequence"/>
</dbReference>
<comment type="caution">
    <text evidence="2">The sequence shown here is derived from an EMBL/GenBank/DDBJ whole genome shotgun (WGS) entry which is preliminary data.</text>
</comment>
<sequence>MPSFAKNPIVTEQKSITYTIHSAIIPDPITQAETLIKANYIRAKNKGKKPFSHSKQVGGSLPTEGKAYSSKDLYDKDGNLKQRRYYDKNGNADVDIDYRHGGNGKEPFPHRHKWSNGKRGKAYW</sequence>
<dbReference type="OrthoDB" id="1899157at2"/>
<evidence type="ECO:0000313" key="2">
    <source>
        <dbReference type="EMBL" id="KAB1435792.1"/>
    </source>
</evidence>
<organism evidence="2 3">
    <name type="scientific">Candidatus Galacturonatibacter soehngenii</name>
    <dbReference type="NCBI Taxonomy" id="2307010"/>
    <lineage>
        <taxon>Bacteria</taxon>
        <taxon>Bacillati</taxon>
        <taxon>Bacillota</taxon>
        <taxon>Clostridia</taxon>
        <taxon>Lachnospirales</taxon>
        <taxon>Lachnospiraceae</taxon>
        <taxon>Candidatus Galacturonatibacter</taxon>
    </lineage>
</organism>
<feature type="region of interest" description="Disordered" evidence="1">
    <location>
        <begin position="45"/>
        <end position="74"/>
    </location>
</feature>
<proteinExistence type="predicted"/>
<reference evidence="2 3" key="1">
    <citation type="submission" date="2019-09" db="EMBL/GenBank/DDBJ databases">
        <authorList>
            <person name="Valk L.C."/>
        </authorList>
    </citation>
    <scope>NUCLEOTIDE SEQUENCE [LARGE SCALE GENOMIC DNA]</scope>
    <source>
        <strain evidence="2">GalUA</strain>
    </source>
</reference>
<accession>A0A7V7QI21</accession>
<protein>
    <recommendedName>
        <fullName evidence="4">Bacterial toxin 24 domain-containing protein</fullName>
    </recommendedName>
</protein>
<dbReference type="AlphaFoldDB" id="A0A7V7QI21"/>
<feature type="region of interest" description="Disordered" evidence="1">
    <location>
        <begin position="92"/>
        <end position="124"/>
    </location>
</feature>
<evidence type="ECO:0000256" key="1">
    <source>
        <dbReference type="SAM" id="MobiDB-lite"/>
    </source>
</evidence>
<evidence type="ECO:0008006" key="4">
    <source>
        <dbReference type="Google" id="ProtNLM"/>
    </source>
</evidence>
<evidence type="ECO:0000313" key="3">
    <source>
        <dbReference type="Proteomes" id="UP000461768"/>
    </source>
</evidence>
<reference evidence="2 3" key="2">
    <citation type="submission" date="2020-02" db="EMBL/GenBank/DDBJ databases">
        <title>Candidatus Galacturonibacter soehngenii shows hetero-acetogenic catabolism of galacturonic acid but lacks a canonical carbon monoxide dehydrogenase/acetyl-CoA synthase complex.</title>
        <authorList>
            <person name="Diender M."/>
            <person name="Stouten G.R."/>
            <person name="Petersen J.F."/>
            <person name="Nielsen P.H."/>
            <person name="Dueholm M.S."/>
            <person name="Pronk J.T."/>
            <person name="Van Loosdrecht M.C.M."/>
        </authorList>
    </citation>
    <scope>NUCLEOTIDE SEQUENCE [LARGE SCALE GENOMIC DNA]</scope>
    <source>
        <strain evidence="2">GalUA</strain>
    </source>
</reference>
<keyword evidence="3" id="KW-1185">Reference proteome</keyword>